<sequence>MANFLSFLALLDARSISLTVPVIYFLGTFYKHCNKISVPSTNRFRSRSNSAVFDDSSSA</sequence>
<dbReference type="AlphaFoldDB" id="A0AAN8XPS3"/>
<dbReference type="EMBL" id="JAXCGZ010002797">
    <property type="protein sequence ID" value="KAK7083578.1"/>
    <property type="molecule type" value="Genomic_DNA"/>
</dbReference>
<dbReference type="Proteomes" id="UP001381693">
    <property type="component" value="Unassembled WGS sequence"/>
</dbReference>
<proteinExistence type="predicted"/>
<protein>
    <submittedName>
        <fullName evidence="1">Uncharacterized protein</fullName>
    </submittedName>
</protein>
<name>A0AAN8XPS3_HALRR</name>
<keyword evidence="2" id="KW-1185">Reference proteome</keyword>
<comment type="caution">
    <text evidence="1">The sequence shown here is derived from an EMBL/GenBank/DDBJ whole genome shotgun (WGS) entry which is preliminary data.</text>
</comment>
<evidence type="ECO:0000313" key="1">
    <source>
        <dbReference type="EMBL" id="KAK7083578.1"/>
    </source>
</evidence>
<evidence type="ECO:0000313" key="2">
    <source>
        <dbReference type="Proteomes" id="UP001381693"/>
    </source>
</evidence>
<gene>
    <name evidence="1" type="ORF">SK128_001895</name>
</gene>
<organism evidence="1 2">
    <name type="scientific">Halocaridina rubra</name>
    <name type="common">Hawaiian red shrimp</name>
    <dbReference type="NCBI Taxonomy" id="373956"/>
    <lineage>
        <taxon>Eukaryota</taxon>
        <taxon>Metazoa</taxon>
        <taxon>Ecdysozoa</taxon>
        <taxon>Arthropoda</taxon>
        <taxon>Crustacea</taxon>
        <taxon>Multicrustacea</taxon>
        <taxon>Malacostraca</taxon>
        <taxon>Eumalacostraca</taxon>
        <taxon>Eucarida</taxon>
        <taxon>Decapoda</taxon>
        <taxon>Pleocyemata</taxon>
        <taxon>Caridea</taxon>
        <taxon>Atyoidea</taxon>
        <taxon>Atyidae</taxon>
        <taxon>Halocaridina</taxon>
    </lineage>
</organism>
<reference evidence="1 2" key="1">
    <citation type="submission" date="2023-11" db="EMBL/GenBank/DDBJ databases">
        <title>Halocaridina rubra genome assembly.</title>
        <authorList>
            <person name="Smith C."/>
        </authorList>
    </citation>
    <scope>NUCLEOTIDE SEQUENCE [LARGE SCALE GENOMIC DNA]</scope>
    <source>
        <strain evidence="1">EP-1</strain>
        <tissue evidence="1">Whole</tissue>
    </source>
</reference>
<accession>A0AAN8XPS3</accession>